<gene>
    <name evidence="2" type="ORF">LUZ62_018319</name>
</gene>
<accession>A0AAV8GJA6</accession>
<comment type="caution">
    <text evidence="2">The sequence shown here is derived from an EMBL/GenBank/DDBJ whole genome shotgun (WGS) entry which is preliminary data.</text>
</comment>
<evidence type="ECO:0000313" key="2">
    <source>
        <dbReference type="EMBL" id="KAJ4805753.1"/>
    </source>
</evidence>
<evidence type="ECO:0000256" key="1">
    <source>
        <dbReference type="SAM" id="Phobius"/>
    </source>
</evidence>
<proteinExistence type="predicted"/>
<keyword evidence="3" id="KW-1185">Reference proteome</keyword>
<dbReference type="AlphaFoldDB" id="A0AAV8GJA6"/>
<dbReference type="Proteomes" id="UP001140206">
    <property type="component" value="Chromosome 1"/>
</dbReference>
<sequence length="194" mass="21885">MIGMKRTSPAIAVTLPNLAPGIIFSFLQIPSDPELNAANTPPIIRCLCLLVEVLVVSCCIVLQATTMIDFPALFDIMQHHILHQRRIYGIISSNGGREGRHRIPINQSEFYSRPYMFLWRTAILMVGMIFLFCGLYIVLWAKTIEGPNYVTLFYSPMSICTNLNRKKIASASKLGTKIIKINNIFLELLLGERI</sequence>
<feature type="transmembrane region" description="Helical" evidence="1">
    <location>
        <begin position="117"/>
        <end position="141"/>
    </location>
</feature>
<feature type="transmembrane region" description="Helical" evidence="1">
    <location>
        <begin position="42"/>
        <end position="62"/>
    </location>
</feature>
<keyword evidence="1" id="KW-0812">Transmembrane</keyword>
<protein>
    <submittedName>
        <fullName evidence="2">WAT1-related protein</fullName>
    </submittedName>
</protein>
<keyword evidence="1" id="KW-1133">Transmembrane helix</keyword>
<reference evidence="2" key="1">
    <citation type="submission" date="2022-08" db="EMBL/GenBank/DDBJ databases">
        <authorList>
            <person name="Marques A."/>
        </authorList>
    </citation>
    <scope>NUCLEOTIDE SEQUENCE</scope>
    <source>
        <strain evidence="2">RhyPub2mFocal</strain>
        <tissue evidence="2">Leaves</tissue>
    </source>
</reference>
<evidence type="ECO:0000313" key="3">
    <source>
        <dbReference type="Proteomes" id="UP001140206"/>
    </source>
</evidence>
<name>A0AAV8GJA6_9POAL</name>
<keyword evidence="1" id="KW-0472">Membrane</keyword>
<dbReference type="EMBL" id="JAMFTS010000001">
    <property type="protein sequence ID" value="KAJ4805753.1"/>
    <property type="molecule type" value="Genomic_DNA"/>
</dbReference>
<organism evidence="2 3">
    <name type="scientific">Rhynchospora pubera</name>
    <dbReference type="NCBI Taxonomy" id="906938"/>
    <lineage>
        <taxon>Eukaryota</taxon>
        <taxon>Viridiplantae</taxon>
        <taxon>Streptophyta</taxon>
        <taxon>Embryophyta</taxon>
        <taxon>Tracheophyta</taxon>
        <taxon>Spermatophyta</taxon>
        <taxon>Magnoliopsida</taxon>
        <taxon>Liliopsida</taxon>
        <taxon>Poales</taxon>
        <taxon>Cyperaceae</taxon>
        <taxon>Cyperoideae</taxon>
        <taxon>Rhynchosporeae</taxon>
        <taxon>Rhynchospora</taxon>
    </lineage>
</organism>